<gene>
    <name evidence="2" type="ORF">DSTB1V02_LOCUS2297</name>
</gene>
<protein>
    <submittedName>
        <fullName evidence="2">Uncharacterized protein</fullName>
    </submittedName>
</protein>
<name>A0A7R8X1N5_9CRUS</name>
<keyword evidence="3" id="KW-1185">Reference proteome</keyword>
<organism evidence="2">
    <name type="scientific">Darwinula stevensoni</name>
    <dbReference type="NCBI Taxonomy" id="69355"/>
    <lineage>
        <taxon>Eukaryota</taxon>
        <taxon>Metazoa</taxon>
        <taxon>Ecdysozoa</taxon>
        <taxon>Arthropoda</taxon>
        <taxon>Crustacea</taxon>
        <taxon>Oligostraca</taxon>
        <taxon>Ostracoda</taxon>
        <taxon>Podocopa</taxon>
        <taxon>Podocopida</taxon>
        <taxon>Darwinulocopina</taxon>
        <taxon>Darwinuloidea</taxon>
        <taxon>Darwinulidae</taxon>
        <taxon>Darwinula</taxon>
    </lineage>
</organism>
<dbReference type="AlphaFoldDB" id="A0A7R8X1N5"/>
<dbReference type="Proteomes" id="UP000677054">
    <property type="component" value="Unassembled WGS sequence"/>
</dbReference>
<accession>A0A7R8X1N5</accession>
<feature type="compositionally biased region" description="Low complexity" evidence="1">
    <location>
        <begin position="115"/>
        <end position="129"/>
    </location>
</feature>
<evidence type="ECO:0000313" key="3">
    <source>
        <dbReference type="Proteomes" id="UP000677054"/>
    </source>
</evidence>
<feature type="region of interest" description="Disordered" evidence="1">
    <location>
        <begin position="111"/>
        <end position="155"/>
    </location>
</feature>
<proteinExistence type="predicted"/>
<reference evidence="2" key="1">
    <citation type="submission" date="2020-11" db="EMBL/GenBank/DDBJ databases">
        <authorList>
            <person name="Tran Van P."/>
        </authorList>
    </citation>
    <scope>NUCLEOTIDE SEQUENCE</scope>
</reference>
<dbReference type="EMBL" id="CAJPEV010000251">
    <property type="protein sequence ID" value="CAG0882986.1"/>
    <property type="molecule type" value="Genomic_DNA"/>
</dbReference>
<dbReference type="EMBL" id="LR899768">
    <property type="protein sequence ID" value="CAD7242328.1"/>
    <property type="molecule type" value="Genomic_DNA"/>
</dbReference>
<sequence length="155" mass="16712">MVEASQAPVQTEPVDLSLGGKKSFMSSGVKARKGKRDHHHYLPPEVAYDPPAYFPLIPPSAAGVVHPGFIPGAPPIFPPAPFFRLKAAAGFPPLHLGLGYHFLTENDVALSNCNSDSPPSSKPSSPSSRRTLRDSSHSPGKNPFVRQTDYAWDRS</sequence>
<evidence type="ECO:0000256" key="1">
    <source>
        <dbReference type="SAM" id="MobiDB-lite"/>
    </source>
</evidence>
<evidence type="ECO:0000313" key="2">
    <source>
        <dbReference type="EMBL" id="CAD7242328.1"/>
    </source>
</evidence>